<accession>A0A1T5J4Y8</accession>
<evidence type="ECO:0000313" key="2">
    <source>
        <dbReference type="Proteomes" id="UP000189777"/>
    </source>
</evidence>
<proteinExistence type="predicted"/>
<name>A0A1T5J4Y8_9MICO</name>
<sequence>MNDYSVDWPIWPKIDSDLESAVEEAVDDVLATRLRAWADDFDRHYHYEHGWDDPRVAAAHRAEGEALRDALAAVLPAPWRVELDYWETNGA</sequence>
<protein>
    <submittedName>
        <fullName evidence="1">Uncharacterized protein</fullName>
    </submittedName>
</protein>
<evidence type="ECO:0000313" key="1">
    <source>
        <dbReference type="EMBL" id="SKC46480.1"/>
    </source>
</evidence>
<dbReference type="Proteomes" id="UP000189777">
    <property type="component" value="Unassembled WGS sequence"/>
</dbReference>
<keyword evidence="2" id="KW-1185">Reference proteome</keyword>
<gene>
    <name evidence="1" type="ORF">SAMN04324258_1040</name>
</gene>
<dbReference type="AlphaFoldDB" id="A0A1T5J4Y8"/>
<organism evidence="1 2">
    <name type="scientific">Krasilnikoviella flava</name>
    <dbReference type="NCBI Taxonomy" id="526729"/>
    <lineage>
        <taxon>Bacteria</taxon>
        <taxon>Bacillati</taxon>
        <taxon>Actinomycetota</taxon>
        <taxon>Actinomycetes</taxon>
        <taxon>Micrococcales</taxon>
        <taxon>Promicromonosporaceae</taxon>
        <taxon>Krasilnikoviella</taxon>
    </lineage>
</organism>
<dbReference type="OrthoDB" id="4409815at2"/>
<dbReference type="EMBL" id="FUZQ01000002">
    <property type="protein sequence ID" value="SKC46480.1"/>
    <property type="molecule type" value="Genomic_DNA"/>
</dbReference>
<reference evidence="1 2" key="1">
    <citation type="submission" date="2017-02" db="EMBL/GenBank/DDBJ databases">
        <authorList>
            <person name="Peterson S.W."/>
        </authorList>
    </citation>
    <scope>NUCLEOTIDE SEQUENCE [LARGE SCALE GENOMIC DNA]</scope>
    <source>
        <strain evidence="1 2">DSM 21481</strain>
    </source>
</reference>
<dbReference type="RefSeq" id="WP_079572110.1">
    <property type="nucleotide sequence ID" value="NZ_FUZQ01000002.1"/>
</dbReference>